<sequence>MVNEVSDGAPIGHGLGRGSEDDRPTEIRVRGHVDENPDEWTQSLRAIEVPPEVQPNPWAWIDTDSDETQLVDIGRHHVTAVLVTLDAERWLPETLAGLAALEHRPARIIAIDNESADATRRLLRRALEQEIIDALYDGERGFGFGQAVASALRQDRSHPTSGVPVVSAGPRELPDELDDPYDPEQLYDTEQLYDPEHLYEPGQGIEPSGSEDVPGRTAPDEAEPDEPEPGEPEPDARDLEERDLEERDSEEQGTEPEDPGGAVAAPNHWLWLLHDDAVPAPDALIRLLAQVSAEPSIDVTGPKLLLPRRRRAGQPIAEIGVSISGTGRRELLIDPGEIDQGQRDVPQERLGVSTCGMLVRTAVWDQLGGLDPALPVFRDGVEFGWRAHAAGHRVVTCPQAQFTHRQVGRAGLRQESVIGKRPGKLDRQLGILVVVGHARPAALPFVWLRLVVSCLIRSVGYLLGKVPSRSLDELEALGSFLAHPGRLHAYRKRVRGQRPVDGSADVIRALRPPWWSSLRVAGETITGAVTERYRSVAGELDAATLDELTGDDFAAVGEEKQVTPWLRPAVVATALSVVASLVAARQLFGTGSLAGPALLPAPDLGQLWDSATSAIPGAPEQISPPWLALTALGSTITAGRPEWFVTIALCLVVPLSILTSYPVVRQVLDDWRLRLWAAVTYALLPVLLGGTNQGRLSISVVAVLLPLLVLAVRAIALRRVRAPEAWRGGWGAGVVLVVLVAYEPVLFVLAVLLGIAGAVALRRTPRKIGRIGIALAVPLVVLAPWWPSIVADWGRLLVGPDSALRGVPAAPEVWQLLIGRDRGAGLPALWIGLVFFGAIWLLALGGLVRRARERMVLASWTTALAALAVAIVVSRLVVDVPPIGLQVRPAVGSLLLIAFAALVLGGAIGLDGLAGQVRAQSFSWLQPATVLLAAAMAAVSLGAATWWVLAGATGPIDRQPLNAIPPYVRNAMLSSAQVRVLAIDLSSRAARYTVLAGEGQRLGSADRGFTFGGSETADEQARDLVLRLVAGTADEDIVPQLRELGIGFVWVRDASEEDKARIDNTPGLGTASGTGDDTIWQVDQGVSRVALATPGSPAIALGPSPTTVPAGTGDRNLLVGEAADPRWRADLDGAALAPAPGGWQQAFTVPAAAGTLRFQLSTPAGWLLIVQGIVWLVVIVLAAPAVRRPEVRDPTRSARRASNVLGGRR</sequence>
<dbReference type="PANTHER" id="PTHR43685">
    <property type="entry name" value="GLYCOSYLTRANSFERASE"/>
    <property type="match status" value="1"/>
</dbReference>
<feature type="transmembrane region" description="Helical" evidence="2">
    <location>
        <begin position="1164"/>
        <end position="1186"/>
    </location>
</feature>
<feature type="transmembrane region" description="Helical" evidence="2">
    <location>
        <begin position="728"/>
        <end position="761"/>
    </location>
</feature>
<dbReference type="InterPro" id="IPR029044">
    <property type="entry name" value="Nucleotide-diphossugar_trans"/>
</dbReference>
<feature type="transmembrane region" description="Helical" evidence="2">
    <location>
        <begin position="643"/>
        <end position="661"/>
    </location>
</feature>
<feature type="compositionally biased region" description="Acidic residues" evidence="1">
    <location>
        <begin position="241"/>
        <end position="258"/>
    </location>
</feature>
<keyword evidence="2" id="KW-0472">Membrane</keyword>
<dbReference type="Gene3D" id="3.90.550.10">
    <property type="entry name" value="Spore Coat Polysaccharide Biosynthesis Protein SpsA, Chain A"/>
    <property type="match status" value="2"/>
</dbReference>
<protein>
    <recommendedName>
        <fullName evidence="5">Glycosyltransferase, GT2 family</fullName>
    </recommendedName>
</protein>
<feature type="region of interest" description="Disordered" evidence="1">
    <location>
        <begin position="153"/>
        <end position="183"/>
    </location>
</feature>
<dbReference type="Proteomes" id="UP001501490">
    <property type="component" value="Unassembled WGS sequence"/>
</dbReference>
<keyword evidence="4" id="KW-1185">Reference proteome</keyword>
<evidence type="ECO:0008006" key="5">
    <source>
        <dbReference type="Google" id="ProtNLM"/>
    </source>
</evidence>
<name>A0ABP6ZFJ8_9ACTN</name>
<accession>A0ABP6ZFJ8</accession>
<keyword evidence="2" id="KW-0812">Transmembrane</keyword>
<proteinExistence type="predicted"/>
<dbReference type="Pfam" id="PF13641">
    <property type="entry name" value="Glyco_tranf_2_3"/>
    <property type="match status" value="1"/>
</dbReference>
<gene>
    <name evidence="3" type="ORF">GCM10022236_06570</name>
</gene>
<feature type="transmembrane region" description="Helical" evidence="2">
    <location>
        <begin position="828"/>
        <end position="848"/>
    </location>
</feature>
<feature type="region of interest" description="Disordered" evidence="1">
    <location>
        <begin position="197"/>
        <end position="264"/>
    </location>
</feature>
<feature type="compositionally biased region" description="Acidic residues" evidence="1">
    <location>
        <begin position="220"/>
        <end position="233"/>
    </location>
</feature>
<keyword evidence="2" id="KW-1133">Transmembrane helix</keyword>
<evidence type="ECO:0000313" key="3">
    <source>
        <dbReference type="EMBL" id="GAA3607451.1"/>
    </source>
</evidence>
<evidence type="ECO:0000313" key="4">
    <source>
        <dbReference type="Proteomes" id="UP001501490"/>
    </source>
</evidence>
<evidence type="ECO:0000256" key="2">
    <source>
        <dbReference type="SAM" id="Phobius"/>
    </source>
</evidence>
<feature type="transmembrane region" description="Helical" evidence="2">
    <location>
        <begin position="890"/>
        <end position="910"/>
    </location>
</feature>
<feature type="transmembrane region" description="Helical" evidence="2">
    <location>
        <begin position="768"/>
        <end position="786"/>
    </location>
</feature>
<dbReference type="CDD" id="cd00761">
    <property type="entry name" value="Glyco_tranf_GTA_type"/>
    <property type="match status" value="1"/>
</dbReference>
<dbReference type="SUPFAM" id="SSF53448">
    <property type="entry name" value="Nucleotide-diphospho-sugar transferases"/>
    <property type="match status" value="1"/>
</dbReference>
<dbReference type="EMBL" id="BAABAB010000005">
    <property type="protein sequence ID" value="GAA3607451.1"/>
    <property type="molecule type" value="Genomic_DNA"/>
</dbReference>
<feature type="transmembrane region" description="Helical" evidence="2">
    <location>
        <begin position="696"/>
        <end position="716"/>
    </location>
</feature>
<feature type="transmembrane region" description="Helical" evidence="2">
    <location>
        <begin position="930"/>
        <end position="949"/>
    </location>
</feature>
<evidence type="ECO:0000256" key="1">
    <source>
        <dbReference type="SAM" id="MobiDB-lite"/>
    </source>
</evidence>
<reference evidence="4" key="1">
    <citation type="journal article" date="2019" name="Int. J. Syst. Evol. Microbiol.">
        <title>The Global Catalogue of Microorganisms (GCM) 10K type strain sequencing project: providing services to taxonomists for standard genome sequencing and annotation.</title>
        <authorList>
            <consortium name="The Broad Institute Genomics Platform"/>
            <consortium name="The Broad Institute Genome Sequencing Center for Infectious Disease"/>
            <person name="Wu L."/>
            <person name="Ma J."/>
        </authorList>
    </citation>
    <scope>NUCLEOTIDE SEQUENCE [LARGE SCALE GENOMIC DNA]</scope>
    <source>
        <strain evidence="4">JCM 16929</strain>
    </source>
</reference>
<organism evidence="3 4">
    <name type="scientific">Microlunatus ginsengisoli</name>
    <dbReference type="NCBI Taxonomy" id="363863"/>
    <lineage>
        <taxon>Bacteria</taxon>
        <taxon>Bacillati</taxon>
        <taxon>Actinomycetota</taxon>
        <taxon>Actinomycetes</taxon>
        <taxon>Propionibacteriales</taxon>
        <taxon>Propionibacteriaceae</taxon>
        <taxon>Microlunatus</taxon>
    </lineage>
</organism>
<dbReference type="InterPro" id="IPR050834">
    <property type="entry name" value="Glycosyltransf_2"/>
</dbReference>
<comment type="caution">
    <text evidence="3">The sequence shown here is derived from an EMBL/GenBank/DDBJ whole genome shotgun (WGS) entry which is preliminary data.</text>
</comment>
<feature type="region of interest" description="Disordered" evidence="1">
    <location>
        <begin position="1"/>
        <end position="26"/>
    </location>
</feature>
<feature type="transmembrane region" description="Helical" evidence="2">
    <location>
        <begin position="855"/>
        <end position="878"/>
    </location>
</feature>
<dbReference type="RefSeq" id="WP_344801654.1">
    <property type="nucleotide sequence ID" value="NZ_BAABAB010000005.1"/>
</dbReference>
<dbReference type="PANTHER" id="PTHR43685:SF3">
    <property type="entry name" value="SLR2126 PROTEIN"/>
    <property type="match status" value="1"/>
</dbReference>